<dbReference type="InterPro" id="IPR050798">
    <property type="entry name" value="YhaM_exoribonuc/phosphodiest"/>
</dbReference>
<organism evidence="2">
    <name type="scientific">[Clostridium] nexile</name>
    <dbReference type="NCBI Taxonomy" id="29361"/>
    <lineage>
        <taxon>Bacteria</taxon>
        <taxon>Bacillati</taxon>
        <taxon>Bacillota</taxon>
        <taxon>Clostridia</taxon>
        <taxon>Lachnospirales</taxon>
        <taxon>Lachnospiraceae</taxon>
        <taxon>Tyzzerella</taxon>
    </lineage>
</organism>
<dbReference type="PANTHER" id="PTHR37294:SF1">
    <property type="entry name" value="3'-5' EXORIBONUCLEASE YHAM"/>
    <property type="match status" value="1"/>
</dbReference>
<gene>
    <name evidence="2" type="primary">yhaM_2</name>
    <name evidence="2" type="ORF">CNLFYP112_03003</name>
</gene>
<dbReference type="GO" id="GO:0031125">
    <property type="term" value="P:rRNA 3'-end processing"/>
    <property type="evidence" value="ECO:0007669"/>
    <property type="project" value="TreeGrafter"/>
</dbReference>
<protein>
    <submittedName>
        <fullName evidence="2">3'-5' exoribonuclease YhaM</fullName>
        <ecNumber evidence="2">3.1.-.-</ecNumber>
    </submittedName>
</protein>
<name>A0A6N2VXH0_9FIRM</name>
<dbReference type="PANTHER" id="PTHR37294">
    <property type="entry name" value="3'-5' EXORIBONUCLEASE YHAM"/>
    <property type="match status" value="1"/>
</dbReference>
<evidence type="ECO:0000313" key="2">
    <source>
        <dbReference type="EMBL" id="VYT35065.1"/>
    </source>
</evidence>
<evidence type="ECO:0000256" key="1">
    <source>
        <dbReference type="ARBA" id="ARBA00022801"/>
    </source>
</evidence>
<dbReference type="EMBL" id="CACRTG010000041">
    <property type="protein sequence ID" value="VYT35065.1"/>
    <property type="molecule type" value="Genomic_DNA"/>
</dbReference>
<accession>A0A6N2VXH0</accession>
<dbReference type="AlphaFoldDB" id="A0A6N2VXH0"/>
<dbReference type="EC" id="3.1.-.-" evidence="2"/>
<proteinExistence type="predicted"/>
<keyword evidence="1 2" id="KW-0378">Hydrolase</keyword>
<dbReference type="GO" id="GO:0016787">
    <property type="term" value="F:hydrolase activity"/>
    <property type="evidence" value="ECO:0007669"/>
    <property type="project" value="UniProtKB-KW"/>
</dbReference>
<sequence>MKKIYISQISDYITESIEEDFYLKTIHLCHTKETGTPYLFMELEDKSGKIEGRIWENNIDNDYIQLKGKIVKVNGEILFNDSNKAELICWKIEPVTEYDIHQFIKGLSPEEEQHYINTLQKLIELVSHSGYRELLNCTFNALGSRFYKSPLSQKYSGSYNGALLVQTVAVTSIALQMMRSQKMFGYTPNMNIEYRQDLLITGALLCDIGVANLYTPFPDAQLVSESVLVPPSALTMQQIYKILPDITNFLSEEEKNLLIHMIQVVHEDTRKRPMFREALILSIAYNAYNKIRMLDYHLQENQNEYGAIYDTSLKNYLYIAKELKEEDTQNGREEIYKS</sequence>
<reference evidence="2" key="1">
    <citation type="submission" date="2019-11" db="EMBL/GenBank/DDBJ databases">
        <authorList>
            <person name="Feng L."/>
        </authorList>
    </citation>
    <scope>NUCLEOTIDE SEQUENCE</scope>
    <source>
        <strain evidence="2">CnexileLFYP112</strain>
    </source>
</reference>